<protein>
    <recommendedName>
        <fullName evidence="6">C3H1-type domain-containing protein</fullName>
    </recommendedName>
</protein>
<keyword evidence="8" id="KW-1185">Reference proteome</keyword>
<dbReference type="AlphaFoldDB" id="A0A0D0D692"/>
<evidence type="ECO:0000256" key="2">
    <source>
        <dbReference type="ARBA" id="ARBA00022771"/>
    </source>
</evidence>
<feature type="compositionally biased region" description="Polar residues" evidence="5">
    <location>
        <begin position="835"/>
        <end position="847"/>
    </location>
</feature>
<feature type="region of interest" description="Disordered" evidence="5">
    <location>
        <begin position="813"/>
        <end position="847"/>
    </location>
</feature>
<keyword evidence="1 4" id="KW-0479">Metal-binding</keyword>
<feature type="domain" description="C3H1-type" evidence="6">
    <location>
        <begin position="9"/>
        <end position="36"/>
    </location>
</feature>
<feature type="compositionally biased region" description="Pro residues" evidence="5">
    <location>
        <begin position="1045"/>
        <end position="1054"/>
    </location>
</feature>
<dbReference type="GO" id="GO:0008270">
    <property type="term" value="F:zinc ion binding"/>
    <property type="evidence" value="ECO:0007669"/>
    <property type="project" value="UniProtKB-KW"/>
</dbReference>
<dbReference type="InParanoid" id="A0A0D0D692"/>
<dbReference type="Proteomes" id="UP000054538">
    <property type="component" value="Unassembled WGS sequence"/>
</dbReference>
<keyword evidence="3 4" id="KW-0862">Zinc</keyword>
<dbReference type="HOGENOM" id="CLU_280617_0_0_1"/>
<evidence type="ECO:0000256" key="5">
    <source>
        <dbReference type="SAM" id="MobiDB-lite"/>
    </source>
</evidence>
<dbReference type="InterPro" id="IPR000571">
    <property type="entry name" value="Znf_CCCH"/>
</dbReference>
<feature type="region of interest" description="Disordered" evidence="5">
    <location>
        <begin position="1090"/>
        <end position="1119"/>
    </location>
</feature>
<evidence type="ECO:0000256" key="4">
    <source>
        <dbReference type="PROSITE-ProRule" id="PRU00723"/>
    </source>
</evidence>
<dbReference type="SUPFAM" id="SSF90229">
    <property type="entry name" value="CCCH zinc finger"/>
    <property type="match status" value="1"/>
</dbReference>
<dbReference type="OrthoDB" id="2681770at2759"/>
<name>A0A0D0D692_9AGAM</name>
<evidence type="ECO:0000256" key="1">
    <source>
        <dbReference type="ARBA" id="ARBA00022723"/>
    </source>
</evidence>
<feature type="region of interest" description="Disordered" evidence="5">
    <location>
        <begin position="1030"/>
        <end position="1062"/>
    </location>
</feature>
<dbReference type="STRING" id="930991.A0A0D0D692"/>
<sequence>MTIQKPAWRKRSRPCPFFSQGRCLFADSCNFLHDIKVKSAADESLLDATQVKQQSSLPSKHVFDLPSLVIDSASPLSANLRAPASPVHDSSRYSGLLSVLSDVIGHSPLSPTDEDSASEFQAQPDSTLDFKDIKYSSGVSIPEVDSTSNDLESVGYSPKLQTLETDERGASGYEGASSTTQPSVSETLSYSGGRNLNQDEVPHCKHDNGQPTSGFMPYANNDGDDDDVYPAGDATCYVVEDIEYVVGSVGDEVGGDGEEEMEEDAGNNSTVVAPQRCSVLSSFTGASLLASPRSNVFEKASVQDGASGLLSPVELSARLRPFSIPSLDVTCRRGGSIDSGYADGDGWVGPNPFPGSPPSSARSSMNFLPFQSRRMPLVSPTLHERRVSYDIRATRPSLHLTIDTIEEHTHDESSEDTCSILGAYDTSHPSQGEIEADFASPTLRVSLAVTAEQTVEESGGTAGPSTVLRSHQLDSPQLLHPTGEHEIDLHGQPFFASEDNTTFKTALSTQPSFEHLSDVSGRASPDKQDSLLSSISYCSTPNTSLQSHDDDLPDVLEGCTASPYACDYPHLASSEGQLDSQDDSKEKSSTDCSLPVAIVSDSNALQPSLASKLDFFHESAAQHVGSTRNRWSWSSHSCALTSDLPAELPHGPQFITDARECVVLDADCREDASFRDLSVSEAYGGPEIVVALEVRSPAADHNLGLQEDGNSFDSQYVSVCEGDLLQFPLPPVFLPTELLGHSSVSTDEGMFIRSEVDGVEVPENVTHPWSFTRPEEAHSASDLTVELSPNQIFPTESPDSAVDFISQRSRAASDLTVKGKSSPPATLPEELPATHSKSLASVSSPTIHEQSFRSDSVQSLYDQYMHVASSSDLSPSGCEHGDLEFPTASHHAEQCSLESQLRSPELPVQVFHAPSSLISRTELTDCYSDSSRSQMAFRPLLTGRRSLLNSSLSEFVPKASPTDANERISVSAPSSARLQTRETGSTMVPLGFRRYNPQFAVKQRSAQPLQSVAEPRAVLRIRTDIAEQTSSSRCFSATPFNPSTPRSPSPPQSAPPTSGLKPLRLSSILNHKSTFIRPSDSSIITSSILSPEHTSNSCPVQSPSVSSSASFSRNSLVCR</sequence>
<dbReference type="Gene3D" id="2.30.30.1190">
    <property type="match status" value="1"/>
</dbReference>
<feature type="compositionally biased region" description="Polar residues" evidence="5">
    <location>
        <begin position="176"/>
        <end position="189"/>
    </location>
</feature>
<evidence type="ECO:0000313" key="8">
    <source>
        <dbReference type="Proteomes" id="UP000054538"/>
    </source>
</evidence>
<evidence type="ECO:0000313" key="7">
    <source>
        <dbReference type="EMBL" id="KIK92312.1"/>
    </source>
</evidence>
<accession>A0A0D0D692</accession>
<evidence type="ECO:0000259" key="6">
    <source>
        <dbReference type="PROSITE" id="PS50103"/>
    </source>
</evidence>
<dbReference type="PROSITE" id="PS50103">
    <property type="entry name" value="ZF_C3H1"/>
    <property type="match status" value="1"/>
</dbReference>
<dbReference type="InterPro" id="IPR036855">
    <property type="entry name" value="Znf_CCCH_sf"/>
</dbReference>
<evidence type="ECO:0000256" key="3">
    <source>
        <dbReference type="ARBA" id="ARBA00022833"/>
    </source>
</evidence>
<organism evidence="7 8">
    <name type="scientific">Paxillus rubicundulus Ve08.2h10</name>
    <dbReference type="NCBI Taxonomy" id="930991"/>
    <lineage>
        <taxon>Eukaryota</taxon>
        <taxon>Fungi</taxon>
        <taxon>Dikarya</taxon>
        <taxon>Basidiomycota</taxon>
        <taxon>Agaricomycotina</taxon>
        <taxon>Agaricomycetes</taxon>
        <taxon>Agaricomycetidae</taxon>
        <taxon>Boletales</taxon>
        <taxon>Paxilineae</taxon>
        <taxon>Paxillaceae</taxon>
        <taxon>Paxillus</taxon>
    </lineage>
</organism>
<feature type="region of interest" description="Disordered" evidence="5">
    <location>
        <begin position="956"/>
        <end position="985"/>
    </location>
</feature>
<feature type="compositionally biased region" description="Polar residues" evidence="5">
    <location>
        <begin position="971"/>
        <end position="985"/>
    </location>
</feature>
<proteinExistence type="predicted"/>
<reference evidence="8" key="2">
    <citation type="submission" date="2015-01" db="EMBL/GenBank/DDBJ databases">
        <title>Evolutionary Origins and Diversification of the Mycorrhizal Mutualists.</title>
        <authorList>
            <consortium name="DOE Joint Genome Institute"/>
            <consortium name="Mycorrhizal Genomics Consortium"/>
            <person name="Kohler A."/>
            <person name="Kuo A."/>
            <person name="Nagy L.G."/>
            <person name="Floudas D."/>
            <person name="Copeland A."/>
            <person name="Barry K.W."/>
            <person name="Cichocki N."/>
            <person name="Veneault-Fourrey C."/>
            <person name="LaButti K."/>
            <person name="Lindquist E.A."/>
            <person name="Lipzen A."/>
            <person name="Lundell T."/>
            <person name="Morin E."/>
            <person name="Murat C."/>
            <person name="Riley R."/>
            <person name="Ohm R."/>
            <person name="Sun H."/>
            <person name="Tunlid A."/>
            <person name="Henrissat B."/>
            <person name="Grigoriev I.V."/>
            <person name="Hibbett D.S."/>
            <person name="Martin F."/>
        </authorList>
    </citation>
    <scope>NUCLEOTIDE SEQUENCE [LARGE SCALE GENOMIC DNA]</scope>
    <source>
        <strain evidence="8">Ve08.2h10</strain>
    </source>
</reference>
<gene>
    <name evidence="7" type="ORF">PAXRUDRAFT_583788</name>
</gene>
<dbReference type="SMART" id="SM00356">
    <property type="entry name" value="ZnF_C3H1"/>
    <property type="match status" value="1"/>
</dbReference>
<dbReference type="EMBL" id="KN825292">
    <property type="protein sequence ID" value="KIK92312.1"/>
    <property type="molecule type" value="Genomic_DNA"/>
</dbReference>
<reference evidence="7 8" key="1">
    <citation type="submission" date="2014-04" db="EMBL/GenBank/DDBJ databases">
        <authorList>
            <consortium name="DOE Joint Genome Institute"/>
            <person name="Kuo A."/>
            <person name="Kohler A."/>
            <person name="Jargeat P."/>
            <person name="Nagy L.G."/>
            <person name="Floudas D."/>
            <person name="Copeland A."/>
            <person name="Barry K.W."/>
            <person name="Cichocki N."/>
            <person name="Veneault-Fourrey C."/>
            <person name="LaButti K."/>
            <person name="Lindquist E.A."/>
            <person name="Lipzen A."/>
            <person name="Lundell T."/>
            <person name="Morin E."/>
            <person name="Murat C."/>
            <person name="Sun H."/>
            <person name="Tunlid A."/>
            <person name="Henrissat B."/>
            <person name="Grigoriev I.V."/>
            <person name="Hibbett D.S."/>
            <person name="Martin F."/>
            <person name="Nordberg H.P."/>
            <person name="Cantor M.N."/>
            <person name="Hua S.X."/>
        </authorList>
    </citation>
    <scope>NUCLEOTIDE SEQUENCE [LARGE SCALE GENOMIC DNA]</scope>
    <source>
        <strain evidence="7 8">Ve08.2h10</strain>
    </source>
</reference>
<keyword evidence="2 4" id="KW-0863">Zinc-finger</keyword>
<feature type="zinc finger region" description="C3H1-type" evidence="4">
    <location>
        <begin position="9"/>
        <end position="36"/>
    </location>
</feature>
<feature type="region of interest" description="Disordered" evidence="5">
    <location>
        <begin position="141"/>
        <end position="189"/>
    </location>
</feature>